<proteinExistence type="predicted"/>
<comment type="caution">
    <text evidence="2">The sequence shown here is derived from an EMBL/GenBank/DDBJ whole genome shotgun (WGS) entry which is preliminary data.</text>
</comment>
<feature type="transmembrane region" description="Helical" evidence="1">
    <location>
        <begin position="67"/>
        <end position="89"/>
    </location>
</feature>
<gene>
    <name evidence="2" type="ORF">C4520_14640</name>
</gene>
<dbReference type="Proteomes" id="UP000265882">
    <property type="component" value="Unassembled WGS sequence"/>
</dbReference>
<keyword evidence="1" id="KW-0472">Membrane</keyword>
<keyword evidence="1" id="KW-1133">Transmembrane helix</keyword>
<sequence>MNVVPVIVGLAVGIAAAAMDFSLAKSIASLIRPSTIRYGQAIVLGGFVFRFGFIGLLLWTLSRASNVNFVAACIGLVGTFTVLTIVQMFRTLGGIRQQKQASDRR</sequence>
<keyword evidence="1" id="KW-0812">Transmembrane</keyword>
<feature type="transmembrane region" description="Helical" evidence="1">
    <location>
        <begin position="36"/>
        <end position="61"/>
    </location>
</feature>
<evidence type="ECO:0000313" key="2">
    <source>
        <dbReference type="EMBL" id="RJP18361.1"/>
    </source>
</evidence>
<dbReference type="AlphaFoldDB" id="A0A3A4NS19"/>
<reference evidence="2 3" key="1">
    <citation type="journal article" date="2017" name="ISME J.">
        <title>Energy and carbon metabolisms in a deep terrestrial subsurface fluid microbial community.</title>
        <authorList>
            <person name="Momper L."/>
            <person name="Jungbluth S.P."/>
            <person name="Lee M.D."/>
            <person name="Amend J.P."/>
        </authorList>
    </citation>
    <scope>NUCLEOTIDE SEQUENCE [LARGE SCALE GENOMIC DNA]</scope>
    <source>
        <strain evidence="2">SURF_5</strain>
    </source>
</reference>
<evidence type="ECO:0000313" key="3">
    <source>
        <dbReference type="Proteomes" id="UP000265882"/>
    </source>
</evidence>
<name>A0A3A4NS19_ABYX5</name>
<evidence type="ECO:0000256" key="1">
    <source>
        <dbReference type="SAM" id="Phobius"/>
    </source>
</evidence>
<dbReference type="EMBL" id="QZKU01000102">
    <property type="protein sequence ID" value="RJP18361.1"/>
    <property type="molecule type" value="Genomic_DNA"/>
</dbReference>
<accession>A0A3A4NS19</accession>
<organism evidence="2 3">
    <name type="scientific">Abyssobacteria bacterium (strain SURF_5)</name>
    <dbReference type="NCBI Taxonomy" id="2093360"/>
    <lineage>
        <taxon>Bacteria</taxon>
        <taxon>Pseudomonadati</taxon>
        <taxon>Candidatus Hydrogenedentota</taxon>
        <taxon>Candidatus Abyssobacteria</taxon>
    </lineage>
</organism>
<protein>
    <submittedName>
        <fullName evidence="2">Uncharacterized protein</fullName>
    </submittedName>
</protein>
<feature type="transmembrane region" description="Helical" evidence="1">
    <location>
        <begin position="6"/>
        <end position="24"/>
    </location>
</feature>